<dbReference type="PROSITE" id="PS50067">
    <property type="entry name" value="KINESIN_MOTOR_2"/>
    <property type="match status" value="1"/>
</dbReference>
<comment type="function">
    <text evidence="9">Dendrite-specific motor protein which, in association with the Apba1-containing complex (LIN-10-LIN-2-LIN-7 complex), transports vesicles containing N-methyl-D-aspartate (NMDA) receptor subunit NR2B along microtubules.</text>
</comment>
<evidence type="ECO:0000256" key="4">
    <source>
        <dbReference type="ARBA" id="ARBA00022741"/>
    </source>
</evidence>
<dbReference type="InterPro" id="IPR001752">
    <property type="entry name" value="Kinesin_motor_dom"/>
</dbReference>
<evidence type="ECO:0000256" key="7">
    <source>
        <dbReference type="ARBA" id="ARBA00023175"/>
    </source>
</evidence>
<dbReference type="SMART" id="SM00129">
    <property type="entry name" value="KISc"/>
    <property type="match status" value="1"/>
</dbReference>
<dbReference type="GO" id="GO:0007018">
    <property type="term" value="P:microtubule-based movement"/>
    <property type="evidence" value="ECO:0007669"/>
    <property type="project" value="InterPro"/>
</dbReference>
<dbReference type="InterPro" id="IPR036961">
    <property type="entry name" value="Kinesin_motor_dom_sf"/>
</dbReference>
<dbReference type="PRINTS" id="PR00380">
    <property type="entry name" value="KINESINHEAVY"/>
</dbReference>
<evidence type="ECO:0000256" key="5">
    <source>
        <dbReference type="ARBA" id="ARBA00022840"/>
    </source>
</evidence>
<dbReference type="Proteomes" id="UP000694890">
    <property type="component" value="Linkage group LG12"/>
</dbReference>
<dbReference type="SUPFAM" id="SSF52540">
    <property type="entry name" value="P-loop containing nucleoside triphosphate hydrolases"/>
    <property type="match status" value="1"/>
</dbReference>
<evidence type="ECO:0000256" key="13">
    <source>
        <dbReference type="SAM" id="Coils"/>
    </source>
</evidence>
<dbReference type="PANTHER" id="PTHR47969:SF21">
    <property type="entry name" value="KINESIN-LIKE PROTEIN"/>
    <property type="match status" value="1"/>
</dbReference>
<dbReference type="Pfam" id="PF00225">
    <property type="entry name" value="Kinesin"/>
    <property type="match status" value="1"/>
</dbReference>
<keyword evidence="7 11" id="KW-0505">Motor protein</keyword>
<evidence type="ECO:0000256" key="12">
    <source>
        <dbReference type="RuleBase" id="RU000394"/>
    </source>
</evidence>
<keyword evidence="2" id="KW-0963">Cytoplasm</keyword>
<proteinExistence type="inferred from homology"/>
<sequence length="903" mass="100593">MGSESVKVVVRCRPLNDREKALGSKMVLTMDLHRCQCFIEKPGAADEPPKQFTFDGTYFTDQTTEQMYNEIAYALVEGVTEGYNGTIFAYGQTGSGKSFTMQGVSEPAAQRGVIPRAFEHIFESIQCAENTKFLVRASYLEIYNEEIRDLLGNDTKQRLELKEHPERGVYVRDLSLHTVHSVGECERIIEQGWRNRAVGYTLMNKDSSRSHSIFTIHLEICNTDPAGQDHLRAGKLNLVDLAGSERQSKTGATGERLREATKINLSLSALGNVISALVDGRSKYIPYRDSKLTRLLQDSLGGNTRTLMIACLSPADNNYEESLSTLRYANRAKSIQNRPRINEDPKDALLREYQEEIKKLRALISGQLGTANLSTLLAGQLSEASPDLPSRPQSSTTEAEKDKIKEEYEERLAKLQAEYNAEQESKAKLQEDIAALRYSYESNLSNLEKAQASRGSSISKNDNKKSSAHSKEQSSVSTSCMTQAAEEEPCLKTDPVCHSATGETSLNVVLSATTITTNHSKVCFQNEVFNTKDYFLVLVSQAAEPCTEGGIKKGPGTDELVASPDVTTAGPLDQKHVLERLQQLEQEVVGGEQARNKELQQRHRQRKNLADQRKVQLIRALSENSEESENVLLNVYNSIQEEVHAKNQILLKVQGKLKAAKLEIRDLQAEFEVERNDYLATIRRLEKEGQLLNGLLERMVSLVRRDCNYSNLDRLKKEAVWDEDVAAWRLPDVMVQKTTLPSAVHPKPSTRRGSAADSGEPFMQVEEDRYKEMLDRSDSENIASSYFKSKRASQLLGGDATKGHAIHSPPLVNGAAHLAMSSSAVNPPVSSDSILPRPFRLESLGVPMSNGVTTSSTTLSTIAETWSMIGETLLRMRETSSTIRDIVCDRRDLVKDERDVVHD</sequence>
<feature type="coiled-coil region" evidence="13">
    <location>
        <begin position="650"/>
        <end position="688"/>
    </location>
</feature>
<feature type="region of interest" description="Disordered" evidence="14">
    <location>
        <begin position="451"/>
        <end position="480"/>
    </location>
</feature>
<comment type="similarity">
    <text evidence="11 12">Belongs to the TRAFAC class myosin-kinesin ATPase superfamily. Kinesin family.</text>
</comment>
<evidence type="ECO:0000256" key="11">
    <source>
        <dbReference type="PROSITE-ProRule" id="PRU00283"/>
    </source>
</evidence>
<evidence type="ECO:0000313" key="16">
    <source>
        <dbReference type="Proteomes" id="UP000694890"/>
    </source>
</evidence>
<keyword evidence="4 11" id="KW-0547">Nucleotide-binding</keyword>
<keyword evidence="3 12" id="KW-0493">Microtubule</keyword>
<evidence type="ECO:0000256" key="1">
    <source>
        <dbReference type="ARBA" id="ARBA00004245"/>
    </source>
</evidence>
<evidence type="ECO:0000256" key="8">
    <source>
        <dbReference type="ARBA" id="ARBA00023212"/>
    </source>
</evidence>
<feature type="domain" description="Kinesin motor" evidence="15">
    <location>
        <begin position="5"/>
        <end position="335"/>
    </location>
</feature>
<evidence type="ECO:0000256" key="3">
    <source>
        <dbReference type="ARBA" id="ARBA00022701"/>
    </source>
</evidence>
<dbReference type="GO" id="GO:0008017">
    <property type="term" value="F:microtubule binding"/>
    <property type="evidence" value="ECO:0007669"/>
    <property type="project" value="InterPro"/>
</dbReference>
<evidence type="ECO:0000256" key="2">
    <source>
        <dbReference type="ARBA" id="ARBA00022490"/>
    </source>
</evidence>
<organism evidence="16 17">
    <name type="scientific">Lates calcarifer</name>
    <name type="common">Barramundi</name>
    <name type="synonym">Holocentrus calcarifer</name>
    <dbReference type="NCBI Taxonomy" id="8187"/>
    <lineage>
        <taxon>Eukaryota</taxon>
        <taxon>Metazoa</taxon>
        <taxon>Chordata</taxon>
        <taxon>Craniata</taxon>
        <taxon>Vertebrata</taxon>
        <taxon>Euteleostomi</taxon>
        <taxon>Actinopterygii</taxon>
        <taxon>Neopterygii</taxon>
        <taxon>Teleostei</taxon>
        <taxon>Neoteleostei</taxon>
        <taxon>Acanthomorphata</taxon>
        <taxon>Carangaria</taxon>
        <taxon>Carangaria incertae sedis</taxon>
        <taxon>Centropomidae</taxon>
        <taxon>Lates</taxon>
    </lineage>
</organism>
<dbReference type="InterPro" id="IPR027640">
    <property type="entry name" value="Kinesin-like_fam"/>
</dbReference>
<dbReference type="GO" id="GO:0003777">
    <property type="term" value="F:microtubule motor activity"/>
    <property type="evidence" value="ECO:0007669"/>
    <property type="project" value="InterPro"/>
</dbReference>
<dbReference type="GeneID" id="108902526"/>
<feature type="compositionally biased region" description="Basic and acidic residues" evidence="14">
    <location>
        <begin position="461"/>
        <end position="472"/>
    </location>
</feature>
<dbReference type="PANTHER" id="PTHR47969">
    <property type="entry name" value="CHROMOSOME-ASSOCIATED KINESIN KIF4A-RELATED"/>
    <property type="match status" value="1"/>
</dbReference>
<keyword evidence="6 13" id="KW-0175">Coiled coil</keyword>
<evidence type="ECO:0000256" key="14">
    <source>
        <dbReference type="SAM" id="MobiDB-lite"/>
    </source>
</evidence>
<protein>
    <recommendedName>
        <fullName evidence="12">Kinesin-like protein</fullName>
    </recommendedName>
</protein>
<dbReference type="InterPro" id="IPR019821">
    <property type="entry name" value="Kinesin_motor_CS"/>
</dbReference>
<evidence type="ECO:0000256" key="6">
    <source>
        <dbReference type="ARBA" id="ARBA00023054"/>
    </source>
</evidence>
<dbReference type="Gene3D" id="3.40.850.10">
    <property type="entry name" value="Kinesin motor domain"/>
    <property type="match status" value="1"/>
</dbReference>
<evidence type="ECO:0000313" key="17">
    <source>
        <dbReference type="RefSeq" id="XP_050930228.1"/>
    </source>
</evidence>
<gene>
    <name evidence="17" type="primary">kif17</name>
</gene>
<feature type="region of interest" description="Disordered" evidence="14">
    <location>
        <begin position="382"/>
        <end position="403"/>
    </location>
</feature>
<keyword evidence="8" id="KW-0206">Cytoskeleton</keyword>
<reference evidence="17" key="1">
    <citation type="submission" date="2025-08" db="UniProtKB">
        <authorList>
            <consortium name="RefSeq"/>
        </authorList>
    </citation>
    <scope>IDENTIFICATION</scope>
    <source>
        <tissue evidence="17">Brain</tissue>
    </source>
</reference>
<evidence type="ECO:0000259" key="15">
    <source>
        <dbReference type="PROSITE" id="PS50067"/>
    </source>
</evidence>
<dbReference type="InterPro" id="IPR027417">
    <property type="entry name" value="P-loop_NTPase"/>
</dbReference>
<dbReference type="CTD" id="57576"/>
<dbReference type="RefSeq" id="XP_050930228.1">
    <property type="nucleotide sequence ID" value="XM_051074271.1"/>
</dbReference>
<evidence type="ECO:0000256" key="9">
    <source>
        <dbReference type="ARBA" id="ARBA00059114"/>
    </source>
</evidence>
<dbReference type="KEGG" id="lcf:108902526"/>
<evidence type="ECO:0000256" key="10">
    <source>
        <dbReference type="ARBA" id="ARBA00062719"/>
    </source>
</evidence>
<keyword evidence="5 11" id="KW-0067">ATP-binding</keyword>
<dbReference type="FunFam" id="3.40.850.10:FF:000029">
    <property type="entry name" value="Kinesin-like protein KIF17"/>
    <property type="match status" value="1"/>
</dbReference>
<dbReference type="AlphaFoldDB" id="A0AAJ8BBZ4"/>
<comment type="subunit">
    <text evidence="10">Homodimer. Interacts with APBA1 (via PDZ domain); the interaction is direct and is required for association of KIF17 with the cargo that is to be transported. Interacts with IFT B complex components IFT52 and IFT57. Interacts with IFT70B. Interacts with PIWIL1. Interacts with TBATA.</text>
</comment>
<comment type="subcellular location">
    <subcellularLocation>
        <location evidence="1">Cytoplasm</location>
        <location evidence="1">Cytoskeleton</location>
    </subcellularLocation>
</comment>
<dbReference type="PROSITE" id="PS00411">
    <property type="entry name" value="KINESIN_MOTOR_1"/>
    <property type="match status" value="1"/>
</dbReference>
<dbReference type="GO" id="GO:0005524">
    <property type="term" value="F:ATP binding"/>
    <property type="evidence" value="ECO:0007669"/>
    <property type="project" value="UniProtKB-UniRule"/>
</dbReference>
<feature type="binding site" evidence="11">
    <location>
        <begin position="91"/>
        <end position="98"/>
    </location>
    <ligand>
        <name>ATP</name>
        <dbReference type="ChEBI" id="CHEBI:30616"/>
    </ligand>
</feature>
<dbReference type="GO" id="GO:0005874">
    <property type="term" value="C:microtubule"/>
    <property type="evidence" value="ECO:0007669"/>
    <property type="project" value="UniProtKB-KW"/>
</dbReference>
<name>A0AAJ8BBZ4_LATCA</name>
<accession>A0AAJ8BBZ4</accession>